<dbReference type="EMBL" id="VIRV01000007">
    <property type="protein sequence ID" value="MBY0758779.1"/>
    <property type="molecule type" value="Genomic_DNA"/>
</dbReference>
<feature type="coiled-coil region" evidence="1">
    <location>
        <begin position="9"/>
        <end position="66"/>
    </location>
</feature>
<evidence type="ECO:0000313" key="5">
    <source>
        <dbReference type="EMBL" id="MBY0758779.1"/>
    </source>
</evidence>
<organism evidence="5 6">
    <name type="scientific">Sellimonas caecigallum</name>
    <dbReference type="NCBI Taxonomy" id="2592333"/>
    <lineage>
        <taxon>Bacteria</taxon>
        <taxon>Bacillati</taxon>
        <taxon>Bacillota</taxon>
        <taxon>Clostridia</taxon>
        <taxon>Lachnospirales</taxon>
        <taxon>Lachnospiraceae</taxon>
        <taxon>Sellimonas</taxon>
    </lineage>
</organism>
<keyword evidence="3" id="KW-1133">Transmembrane helix</keyword>
<accession>A0ABS7L6X2</accession>
<comment type="caution">
    <text evidence="5">The sequence shown here is derived from an EMBL/GenBank/DDBJ whole genome shotgun (WGS) entry which is preliminary data.</text>
</comment>
<feature type="domain" description="DUF4367" evidence="4">
    <location>
        <begin position="210"/>
        <end position="322"/>
    </location>
</feature>
<keyword evidence="1" id="KW-0175">Coiled coil</keyword>
<feature type="compositionally biased region" description="Polar residues" evidence="2">
    <location>
        <begin position="112"/>
        <end position="124"/>
    </location>
</feature>
<evidence type="ECO:0000259" key="4">
    <source>
        <dbReference type="Pfam" id="PF14285"/>
    </source>
</evidence>
<dbReference type="RefSeq" id="WP_221919729.1">
    <property type="nucleotide sequence ID" value="NZ_CP173660.1"/>
</dbReference>
<keyword evidence="6" id="KW-1185">Reference proteome</keyword>
<evidence type="ECO:0000256" key="1">
    <source>
        <dbReference type="SAM" id="Coils"/>
    </source>
</evidence>
<gene>
    <name evidence="5" type="ORF">FLB61_06725</name>
</gene>
<proteinExistence type="predicted"/>
<feature type="transmembrane region" description="Helical" evidence="3">
    <location>
        <begin position="138"/>
        <end position="158"/>
    </location>
</feature>
<protein>
    <submittedName>
        <fullName evidence="5">DUF4367 domain-containing protein</fullName>
    </submittedName>
</protein>
<sequence length="325" mass="37769">MKNDDIFLKELVTREMEKEAEKIKNKIEKDESLDDIEVPDDFEDRIMEKAQELQKEKETFANLSKADQEALMLGRELQLRREEKETEEFAEELVPDLDHELPAAVGAEEFTETTPNTEAGSSDSTKSKRKVRRWRRKTMVGLAAALVAALGVGVTTFGDKGYVTDRVNQFLGGRKSTNIDTERKNKDIVTSDEEEKVFQKIKDEFGFDAVRLDYKPKEMKIVDSLTDSSYLSADIFYEYNEQILTYSIIPNYRDFSYGYDIEDKIVDEYTKTVNETEIYITEYLIEESGQTEYSAKFEYGDIEYILTGVIEKEEFEKILENLHFF</sequence>
<name>A0ABS7L6X2_9FIRM</name>
<dbReference type="InterPro" id="IPR025377">
    <property type="entry name" value="DUF4367"/>
</dbReference>
<feature type="region of interest" description="Disordered" evidence="2">
    <location>
        <begin position="108"/>
        <end position="132"/>
    </location>
</feature>
<dbReference type="Proteomes" id="UP000779049">
    <property type="component" value="Unassembled WGS sequence"/>
</dbReference>
<evidence type="ECO:0000256" key="3">
    <source>
        <dbReference type="SAM" id="Phobius"/>
    </source>
</evidence>
<keyword evidence="3" id="KW-0472">Membrane</keyword>
<evidence type="ECO:0000256" key="2">
    <source>
        <dbReference type="SAM" id="MobiDB-lite"/>
    </source>
</evidence>
<reference evidence="5 6" key="1">
    <citation type="journal article" date="2020" name="New Microbes New Infect">
        <title>Sellimonas caecigallum sp. nov., description and genome sequence of a new member of the Sellimonas genus isolated from the cecum of feral chicken.</title>
        <authorList>
            <person name="Wongkuna S."/>
            <person name="Ghimire S."/>
            <person name="Antony L."/>
            <person name="Chankhamhaengdecha S."/>
            <person name="Janvilisri T."/>
            <person name="Scaria J."/>
        </authorList>
    </citation>
    <scope>NUCLEOTIDE SEQUENCE [LARGE SCALE GENOMIC DNA]</scope>
    <source>
        <strain evidence="5 6">SW451</strain>
    </source>
</reference>
<keyword evidence="3" id="KW-0812">Transmembrane</keyword>
<evidence type="ECO:0000313" key="6">
    <source>
        <dbReference type="Proteomes" id="UP000779049"/>
    </source>
</evidence>
<dbReference type="Pfam" id="PF14285">
    <property type="entry name" value="DUF4367"/>
    <property type="match status" value="1"/>
</dbReference>